<evidence type="ECO:0000313" key="9">
    <source>
        <dbReference type="Proteomes" id="UP000187203"/>
    </source>
</evidence>
<keyword evidence="9" id="KW-1185">Reference proteome</keyword>
<evidence type="ECO:0000256" key="6">
    <source>
        <dbReference type="SAM" id="MobiDB-lite"/>
    </source>
</evidence>
<keyword evidence="5" id="KW-0539">Nucleus</keyword>
<evidence type="ECO:0000256" key="1">
    <source>
        <dbReference type="ARBA" id="ARBA00004123"/>
    </source>
</evidence>
<dbReference type="InterPro" id="IPR003340">
    <property type="entry name" value="B3_DNA-bd"/>
</dbReference>
<evidence type="ECO:0000256" key="4">
    <source>
        <dbReference type="ARBA" id="ARBA00023163"/>
    </source>
</evidence>
<organism evidence="8 9">
    <name type="scientific">Corchorus olitorius</name>
    <dbReference type="NCBI Taxonomy" id="93759"/>
    <lineage>
        <taxon>Eukaryota</taxon>
        <taxon>Viridiplantae</taxon>
        <taxon>Streptophyta</taxon>
        <taxon>Embryophyta</taxon>
        <taxon>Tracheophyta</taxon>
        <taxon>Spermatophyta</taxon>
        <taxon>Magnoliopsida</taxon>
        <taxon>eudicotyledons</taxon>
        <taxon>Gunneridae</taxon>
        <taxon>Pentapetalae</taxon>
        <taxon>rosids</taxon>
        <taxon>malvids</taxon>
        <taxon>Malvales</taxon>
        <taxon>Malvaceae</taxon>
        <taxon>Grewioideae</taxon>
        <taxon>Apeibeae</taxon>
        <taxon>Corchorus</taxon>
    </lineage>
</organism>
<dbReference type="PROSITE" id="PS50863">
    <property type="entry name" value="B3"/>
    <property type="match status" value="1"/>
</dbReference>
<reference evidence="9" key="1">
    <citation type="submission" date="2013-09" db="EMBL/GenBank/DDBJ databases">
        <title>Corchorus olitorius genome sequencing.</title>
        <authorList>
            <person name="Alam M."/>
            <person name="Haque M.S."/>
            <person name="Islam M.S."/>
            <person name="Emdad E.M."/>
            <person name="Islam M.M."/>
            <person name="Ahmed B."/>
            <person name="Halim A."/>
            <person name="Hossen Q.M.M."/>
            <person name="Hossain M.Z."/>
            <person name="Ahmed R."/>
            <person name="Khan M.M."/>
            <person name="Islam R."/>
            <person name="Rashid M.M."/>
            <person name="Khan S.A."/>
            <person name="Rahman M.S."/>
            <person name="Alam M."/>
            <person name="Yahiya A.S."/>
            <person name="Khan M.S."/>
            <person name="Azam M.S."/>
            <person name="Haque T."/>
            <person name="Lashkar M.Z.H."/>
            <person name="Akhand A.I."/>
            <person name="Morshed G."/>
            <person name="Roy S."/>
            <person name="Uddin K.S."/>
            <person name="Rabeya T."/>
            <person name="Hossain A.S."/>
            <person name="Chowdhury A."/>
            <person name="Snigdha A.R."/>
            <person name="Mortoza M.S."/>
            <person name="Matin S.A."/>
            <person name="Hoque S.M.E."/>
            <person name="Islam M.K."/>
            <person name="Roy D.K."/>
            <person name="Haider R."/>
            <person name="Moosa M.M."/>
            <person name="Elias S.M."/>
            <person name="Hasan A.M."/>
            <person name="Jahan S."/>
            <person name="Shafiuddin M."/>
            <person name="Mahmood N."/>
            <person name="Shommy N.S."/>
        </authorList>
    </citation>
    <scope>NUCLEOTIDE SEQUENCE [LARGE SCALE GENOMIC DNA]</scope>
    <source>
        <strain evidence="9">cv. O-4</strain>
    </source>
</reference>
<dbReference type="EMBL" id="AWUE01013960">
    <property type="protein sequence ID" value="OMP05496.1"/>
    <property type="molecule type" value="Genomic_DNA"/>
</dbReference>
<gene>
    <name evidence="8" type="ORF">COLO4_08811</name>
</gene>
<evidence type="ECO:0000256" key="5">
    <source>
        <dbReference type="ARBA" id="ARBA00023242"/>
    </source>
</evidence>
<dbReference type="CDD" id="cd10017">
    <property type="entry name" value="B3_DNA"/>
    <property type="match status" value="2"/>
</dbReference>
<keyword evidence="3" id="KW-0238">DNA-binding</keyword>
<feature type="region of interest" description="Disordered" evidence="6">
    <location>
        <begin position="120"/>
        <end position="156"/>
    </location>
</feature>
<keyword evidence="2" id="KW-0805">Transcription regulation</keyword>
<dbReference type="AlphaFoldDB" id="A0A1R3KEI7"/>
<dbReference type="GO" id="GO:0005634">
    <property type="term" value="C:nucleus"/>
    <property type="evidence" value="ECO:0007669"/>
    <property type="project" value="UniProtKB-SubCell"/>
</dbReference>
<accession>A0A1R3KEI7</accession>
<sequence>MKPRREGDGSGSEQGPRLYSKVVHNSAIKYGLLRLPKIFAGDHRESLSDYDVRLETPDGAVWPMEVMKLEDDIFLRNGWPEFAAFYSICQACQLLFTFKENSNPSVRIIDRNFREITYPPKPTRDVENVSRKRKGNSLAPNVQSEGNQNGGTLKKKSNLETSNIALTQAEALQSKIDNPSFFIVMRPTYVRGEFLAIPAAFAQKYLGGKEETTFTLQVSNGKEWKTEVKFKVHIFRNLSSSTNYDLSSV</sequence>
<dbReference type="InterPro" id="IPR015300">
    <property type="entry name" value="DNA-bd_pseudobarrel_sf"/>
</dbReference>
<feature type="domain" description="TF-B3" evidence="7">
    <location>
        <begin position="18"/>
        <end position="112"/>
    </location>
</feature>
<proteinExistence type="predicted"/>
<evidence type="ECO:0000256" key="3">
    <source>
        <dbReference type="ARBA" id="ARBA00023125"/>
    </source>
</evidence>
<dbReference type="GO" id="GO:0003677">
    <property type="term" value="F:DNA binding"/>
    <property type="evidence" value="ECO:0007669"/>
    <property type="project" value="UniProtKB-KW"/>
</dbReference>
<dbReference type="SMART" id="SM01019">
    <property type="entry name" value="B3"/>
    <property type="match status" value="1"/>
</dbReference>
<dbReference type="Pfam" id="PF02362">
    <property type="entry name" value="B3"/>
    <property type="match status" value="1"/>
</dbReference>
<dbReference type="PANTHER" id="PTHR31920:SF37">
    <property type="entry name" value="B3 DOMAIN-CONTAINING TRANSCRIPTION FACTOR VRN1"/>
    <property type="match status" value="1"/>
</dbReference>
<keyword evidence="4" id="KW-0804">Transcription</keyword>
<feature type="compositionally biased region" description="Polar residues" evidence="6">
    <location>
        <begin position="138"/>
        <end position="151"/>
    </location>
</feature>
<comment type="caution">
    <text evidence="8">The sequence shown here is derived from an EMBL/GenBank/DDBJ whole genome shotgun (WGS) entry which is preliminary data.</text>
</comment>
<protein>
    <recommendedName>
        <fullName evidence="7">TF-B3 domain-containing protein</fullName>
    </recommendedName>
</protein>
<comment type="subcellular location">
    <subcellularLocation>
        <location evidence="1">Nucleus</location>
    </subcellularLocation>
</comment>
<dbReference type="Proteomes" id="UP000187203">
    <property type="component" value="Unassembled WGS sequence"/>
</dbReference>
<evidence type="ECO:0000313" key="8">
    <source>
        <dbReference type="EMBL" id="OMP05496.1"/>
    </source>
</evidence>
<dbReference type="SUPFAM" id="SSF101936">
    <property type="entry name" value="DNA-binding pseudobarrel domain"/>
    <property type="match status" value="2"/>
</dbReference>
<dbReference type="InterPro" id="IPR050655">
    <property type="entry name" value="Plant_B3_domain"/>
</dbReference>
<evidence type="ECO:0000256" key="2">
    <source>
        <dbReference type="ARBA" id="ARBA00023015"/>
    </source>
</evidence>
<dbReference type="Gene3D" id="2.40.330.10">
    <property type="entry name" value="DNA-binding pseudobarrel domain"/>
    <property type="match status" value="2"/>
</dbReference>
<evidence type="ECO:0000259" key="7">
    <source>
        <dbReference type="PROSITE" id="PS50863"/>
    </source>
</evidence>
<dbReference type="OrthoDB" id="967349at2759"/>
<name>A0A1R3KEI7_9ROSI</name>
<dbReference type="PANTHER" id="PTHR31920">
    <property type="entry name" value="B3 DOMAIN-CONTAINING"/>
    <property type="match status" value="1"/>
</dbReference>